<keyword evidence="4" id="KW-1185">Reference proteome</keyword>
<dbReference type="PANTHER" id="PTHR11895:SF151">
    <property type="entry name" value="GLUTAMYL-TRNA(GLN) AMIDOTRANSFERASE SUBUNIT A"/>
    <property type="match status" value="1"/>
</dbReference>
<feature type="domain" description="Amidase" evidence="2">
    <location>
        <begin position="32"/>
        <end position="437"/>
    </location>
</feature>
<proteinExistence type="predicted"/>
<dbReference type="InterPro" id="IPR023631">
    <property type="entry name" value="Amidase_dom"/>
</dbReference>
<dbReference type="Gene3D" id="3.90.1300.10">
    <property type="entry name" value="Amidase signature (AS) domain"/>
    <property type="match status" value="1"/>
</dbReference>
<evidence type="ECO:0000259" key="2">
    <source>
        <dbReference type="Pfam" id="PF01425"/>
    </source>
</evidence>
<accession>A0ABM7W6U8</accession>
<dbReference type="Proteomes" id="UP000830055">
    <property type="component" value="Chromosome"/>
</dbReference>
<dbReference type="Pfam" id="PF01425">
    <property type="entry name" value="Amidase"/>
    <property type="match status" value="1"/>
</dbReference>
<dbReference type="SUPFAM" id="SSF75304">
    <property type="entry name" value="Amidase signature (AS) enzymes"/>
    <property type="match status" value="1"/>
</dbReference>
<dbReference type="RefSeq" id="WP_284153713.1">
    <property type="nucleotide sequence ID" value="NZ_AP025516.1"/>
</dbReference>
<reference evidence="3 4" key="1">
    <citation type="submission" date="2022-01" db="EMBL/GenBank/DDBJ databases">
        <title>Desulfofustis limnae sp. nov., a novel mesophilic sulfate-reducing bacterium isolated from marsh soil.</title>
        <authorList>
            <person name="Watanabe M."/>
            <person name="Takahashi A."/>
            <person name="Kojima H."/>
            <person name="Fukui M."/>
        </authorList>
    </citation>
    <scope>NUCLEOTIDE SEQUENCE [LARGE SCALE GENOMIC DNA]</scope>
    <source>
        <strain evidence="3 4">PPLL</strain>
    </source>
</reference>
<protein>
    <submittedName>
        <fullName evidence="3">Glutamyl-tRNA amidotransferase subunit A</fullName>
    </submittedName>
</protein>
<sequence>MTNPTITDNAPALLGAGQAAEEIRAGRLSSEELVRACLARIEQTEPIVQAWTFLDAELAVAQAKRADLLKMTGQPLGPLHGVPVGIKDVFDTMDMPTEDGTVLHRGRTPGQDATVVSRLRQAGAVIMGKTVTTELAVYAPGKTRNPHDPERTPGGSSSGSAAAVAAGMVPLAVGTQTNGSMIRPASFCGVYGYKPTYGLISRHRVLQQSRPLDQVGVFARSIEDVALIAEAIIGYDPLDPDTLLRARPHLRRLQAEAPPVTPKLALVKTPVWEQATETTREAFAELAAVLGEQAPEVALPLPFDQAHELHRRIMEADLARSFAKEYSRGKDQLSQVLVEMIERGRRVLATEYNDAVAAIPVLRQELERLFQWHDAIITPAAVGEAPLGLESTGSPVFCTIWTLCGLPAITVPLLQGDNGMPLGVQLVGPPGDDAALLRTARWLVQTITE</sequence>
<dbReference type="InterPro" id="IPR036928">
    <property type="entry name" value="AS_sf"/>
</dbReference>
<dbReference type="InterPro" id="IPR000120">
    <property type="entry name" value="Amidase"/>
</dbReference>
<name>A0ABM7W6U8_9BACT</name>
<gene>
    <name evidence="3" type="ORF">DPPLL_10000</name>
</gene>
<evidence type="ECO:0000313" key="4">
    <source>
        <dbReference type="Proteomes" id="UP000830055"/>
    </source>
</evidence>
<dbReference type="EMBL" id="AP025516">
    <property type="protein sequence ID" value="BDD86635.1"/>
    <property type="molecule type" value="Genomic_DNA"/>
</dbReference>
<evidence type="ECO:0000313" key="3">
    <source>
        <dbReference type="EMBL" id="BDD86635.1"/>
    </source>
</evidence>
<evidence type="ECO:0000256" key="1">
    <source>
        <dbReference type="SAM" id="MobiDB-lite"/>
    </source>
</evidence>
<dbReference type="PANTHER" id="PTHR11895">
    <property type="entry name" value="TRANSAMIDASE"/>
    <property type="match status" value="1"/>
</dbReference>
<organism evidence="3 4">
    <name type="scientific">Desulfofustis limnaeus</name>
    <dbReference type="NCBI Taxonomy" id="2740163"/>
    <lineage>
        <taxon>Bacteria</taxon>
        <taxon>Pseudomonadati</taxon>
        <taxon>Thermodesulfobacteriota</taxon>
        <taxon>Desulfobulbia</taxon>
        <taxon>Desulfobulbales</taxon>
        <taxon>Desulfocapsaceae</taxon>
        <taxon>Desulfofustis</taxon>
    </lineage>
</organism>
<feature type="region of interest" description="Disordered" evidence="1">
    <location>
        <begin position="140"/>
        <end position="161"/>
    </location>
</feature>